<evidence type="ECO:0000313" key="1">
    <source>
        <dbReference type="EMBL" id="GJT90893.1"/>
    </source>
</evidence>
<accession>A0ABQ5HUR4</accession>
<keyword evidence="2" id="KW-1185">Reference proteome</keyword>
<dbReference type="EMBL" id="BQNB010019966">
    <property type="protein sequence ID" value="GJT90893.1"/>
    <property type="molecule type" value="Genomic_DNA"/>
</dbReference>
<gene>
    <name evidence="1" type="ORF">Tco_1079738</name>
</gene>
<reference evidence="1" key="1">
    <citation type="journal article" date="2022" name="Int. J. Mol. Sci.">
        <title>Draft Genome of Tanacetum Coccineum: Genomic Comparison of Closely Related Tanacetum-Family Plants.</title>
        <authorList>
            <person name="Yamashiro T."/>
            <person name="Shiraishi A."/>
            <person name="Nakayama K."/>
            <person name="Satake H."/>
        </authorList>
    </citation>
    <scope>NUCLEOTIDE SEQUENCE</scope>
</reference>
<evidence type="ECO:0000313" key="2">
    <source>
        <dbReference type="Proteomes" id="UP001151760"/>
    </source>
</evidence>
<organism evidence="1 2">
    <name type="scientific">Tanacetum coccineum</name>
    <dbReference type="NCBI Taxonomy" id="301880"/>
    <lineage>
        <taxon>Eukaryota</taxon>
        <taxon>Viridiplantae</taxon>
        <taxon>Streptophyta</taxon>
        <taxon>Embryophyta</taxon>
        <taxon>Tracheophyta</taxon>
        <taxon>Spermatophyta</taxon>
        <taxon>Magnoliopsida</taxon>
        <taxon>eudicotyledons</taxon>
        <taxon>Gunneridae</taxon>
        <taxon>Pentapetalae</taxon>
        <taxon>asterids</taxon>
        <taxon>campanulids</taxon>
        <taxon>Asterales</taxon>
        <taxon>Asteraceae</taxon>
        <taxon>Asteroideae</taxon>
        <taxon>Anthemideae</taxon>
        <taxon>Anthemidinae</taxon>
        <taxon>Tanacetum</taxon>
    </lineage>
</organism>
<protein>
    <submittedName>
        <fullName evidence="1">Uncharacterized protein</fullName>
    </submittedName>
</protein>
<sequence length="178" mass="19870">MVRCFKTSIVVREMGSTAQDDGVSTGYEHRRSVAVSCDQIRRSNRVALDVAGEEVVGPGGVEMVVKCPTGCHGEDFKKEEGKQYGMLGSMVFTQRSCLVSPNNISRLFSESMFEPETDDVVNSQLVLVKFISLIYAELVDLGYILLTSQVQIGYYECWEELYKDMKGDNCRSFLSCCP</sequence>
<proteinExistence type="predicted"/>
<reference evidence="1" key="2">
    <citation type="submission" date="2022-01" db="EMBL/GenBank/DDBJ databases">
        <authorList>
            <person name="Yamashiro T."/>
            <person name="Shiraishi A."/>
            <person name="Satake H."/>
            <person name="Nakayama K."/>
        </authorList>
    </citation>
    <scope>NUCLEOTIDE SEQUENCE</scope>
</reference>
<dbReference type="Proteomes" id="UP001151760">
    <property type="component" value="Unassembled WGS sequence"/>
</dbReference>
<comment type="caution">
    <text evidence="1">The sequence shown here is derived from an EMBL/GenBank/DDBJ whole genome shotgun (WGS) entry which is preliminary data.</text>
</comment>
<name>A0ABQ5HUR4_9ASTR</name>